<dbReference type="EMBL" id="CM047942">
    <property type="protein sequence ID" value="KAI9901974.1"/>
    <property type="molecule type" value="Genomic_DNA"/>
</dbReference>
<evidence type="ECO:0000313" key="2">
    <source>
        <dbReference type="Proteomes" id="UP001163324"/>
    </source>
</evidence>
<reference evidence="1" key="1">
    <citation type="submission" date="2022-10" db="EMBL/GenBank/DDBJ databases">
        <title>Complete Genome of Trichothecium roseum strain YXFP-22015, a Plant Pathogen Isolated from Citrus.</title>
        <authorList>
            <person name="Wang Y."/>
            <person name="Zhu L."/>
        </authorList>
    </citation>
    <scope>NUCLEOTIDE SEQUENCE</scope>
    <source>
        <strain evidence="1">YXFP-22015</strain>
    </source>
</reference>
<evidence type="ECO:0000313" key="1">
    <source>
        <dbReference type="EMBL" id="KAI9901974.1"/>
    </source>
</evidence>
<proteinExistence type="predicted"/>
<organism evidence="1 2">
    <name type="scientific">Trichothecium roseum</name>
    <dbReference type="NCBI Taxonomy" id="47278"/>
    <lineage>
        <taxon>Eukaryota</taxon>
        <taxon>Fungi</taxon>
        <taxon>Dikarya</taxon>
        <taxon>Ascomycota</taxon>
        <taxon>Pezizomycotina</taxon>
        <taxon>Sordariomycetes</taxon>
        <taxon>Hypocreomycetidae</taxon>
        <taxon>Hypocreales</taxon>
        <taxon>Hypocreales incertae sedis</taxon>
        <taxon>Trichothecium</taxon>
    </lineage>
</organism>
<comment type="caution">
    <text evidence="1">The sequence shown here is derived from an EMBL/GenBank/DDBJ whole genome shotgun (WGS) entry which is preliminary data.</text>
</comment>
<accession>A0ACC0V6J2</accession>
<keyword evidence="2" id="KW-1185">Reference proteome</keyword>
<dbReference type="Proteomes" id="UP001163324">
    <property type="component" value="Chromosome 3"/>
</dbReference>
<gene>
    <name evidence="1" type="ORF">N3K66_003791</name>
</gene>
<name>A0ACC0V6J2_9HYPO</name>
<protein>
    <submittedName>
        <fullName evidence="1">Uncharacterized protein</fullName>
    </submittedName>
</protein>
<sequence length="419" mass="45805">MVFFAGLAGLLALANGAPLTRQAPAFPSLPFTTSGSSILTSNGDSIKLAGTNWPGHGAVMIPEGLQHQSIEKIVSDIKSLGMNVARLTYAIEMIDQIYDNGGDDRDLQFAFTDALGEENGATMLAVFLENNPQFTETSKRLEVFDAVAAELSNQEIYINLDNHISRGEWCCSGTDGNTWWGDTYFSLDNWVRGLSYMAEHAASWTNLASMSLRNELREPSNNGDVSATYNWDTWYTNVQQGANAVNGANPDTLVVLSGLNYDTTMQPVVRGQTLDGGSRTFSFDDFAGYADKLVIELHNYQTSAASCDDLSGSLYNGGAQAMNPDEASTVNVFPVLVTEFGFAQDGQTYQSVYSTCLAEWLPGNTAGWMNWVVAGSYYERQGEQEFDEAWGLYNADWSGWRDEAYVTELLTPMVQATLG</sequence>